<evidence type="ECO:0000256" key="1">
    <source>
        <dbReference type="SAM" id="Phobius"/>
    </source>
</evidence>
<dbReference type="RefSeq" id="WP_064587297.1">
    <property type="nucleotide sequence ID" value="NZ_CP015852.1"/>
</dbReference>
<sequence length="376" mass="38958">MYRRNFLQSGQGYGARVLSEDRAQMPRDALGTTCIFSSIGDALSKVYSSTKETVSEVADKVVDTVSDAYEATSRTASSAADLLSDAYDTTRESVGNVAELVADVVSETASNAYETTVETLSQAAETVGEAVSDAYDSTRETVTKGFDATCDYVDDVASGEKELNYWRVLGGAAIGVGAVAAAPFTGGGSLLGAASLAGSLAGAGTIAAAVGIGVAGAVVGANLDGDAQLRKESYEEGRKDAKAEHVAEVSALQKNLAGALESLKAAGKHFNAIIALHAVAVATAHCDGGIGDDEREGIELFITGLASGTTPPAVLERIESLYREPPTVSEAYALARDSEVDMVIFDEIINLVVHADSTIYPQEAAFMQAWSELKSA</sequence>
<protein>
    <submittedName>
        <fullName evidence="2">Uncharacterized protein</fullName>
    </submittedName>
</protein>
<accession>A0AAC9FX27</accession>
<name>A0AAC9FX27_9PSED</name>
<dbReference type="SUPFAM" id="SSF158682">
    <property type="entry name" value="TerB-like"/>
    <property type="match status" value="1"/>
</dbReference>
<proteinExistence type="predicted"/>
<dbReference type="Proteomes" id="UP000078142">
    <property type="component" value="Chromosome"/>
</dbReference>
<dbReference type="InterPro" id="IPR029024">
    <property type="entry name" value="TerB-like"/>
</dbReference>
<dbReference type="Gene3D" id="1.20.120.20">
    <property type="entry name" value="Apolipoprotein"/>
    <property type="match status" value="1"/>
</dbReference>
<dbReference type="EMBL" id="CP015852">
    <property type="protein sequence ID" value="ANH98017.1"/>
    <property type="molecule type" value="Genomic_DNA"/>
</dbReference>
<feature type="transmembrane region" description="Helical" evidence="1">
    <location>
        <begin position="165"/>
        <end position="184"/>
    </location>
</feature>
<dbReference type="AlphaFoldDB" id="A0AAC9FX27"/>
<keyword evidence="1" id="KW-0472">Membrane</keyword>
<organism evidence="2 3">
    <name type="scientific">Pseudomonas koreensis</name>
    <dbReference type="NCBI Taxonomy" id="198620"/>
    <lineage>
        <taxon>Bacteria</taxon>
        <taxon>Pseudomonadati</taxon>
        <taxon>Pseudomonadota</taxon>
        <taxon>Gammaproteobacteria</taxon>
        <taxon>Pseudomonadales</taxon>
        <taxon>Pseudomonadaceae</taxon>
        <taxon>Pseudomonas</taxon>
    </lineage>
</organism>
<evidence type="ECO:0000313" key="2">
    <source>
        <dbReference type="EMBL" id="ANH98017.1"/>
    </source>
</evidence>
<evidence type="ECO:0000313" key="3">
    <source>
        <dbReference type="Proteomes" id="UP000078142"/>
    </source>
</evidence>
<feature type="transmembrane region" description="Helical" evidence="1">
    <location>
        <begin position="196"/>
        <end position="221"/>
    </location>
</feature>
<dbReference type="GeneID" id="93489020"/>
<keyword evidence="1" id="KW-1133">Transmembrane helix</keyword>
<gene>
    <name evidence="2" type="ORF">A8L59_11565</name>
</gene>
<keyword evidence="1" id="KW-0812">Transmembrane</keyword>
<reference evidence="2 3" key="1">
    <citation type="submission" date="2016-05" db="EMBL/GenBank/DDBJ databases">
        <authorList>
            <person name="Wang S."/>
            <person name="Zhu B."/>
        </authorList>
    </citation>
    <scope>NUCLEOTIDE SEQUENCE [LARGE SCALE GENOMIC DNA]</scope>
    <source>
        <strain evidence="2 3">CRS05-R5</strain>
    </source>
</reference>